<dbReference type="Pfam" id="PF07508">
    <property type="entry name" value="Recombinase"/>
    <property type="match status" value="1"/>
</dbReference>
<dbReference type="PROSITE" id="PS51736">
    <property type="entry name" value="RECOMBINASES_3"/>
    <property type="match status" value="1"/>
</dbReference>
<dbReference type="STRING" id="1121022.GCA_000376105_03621"/>
<feature type="domain" description="Resolvase/invertase-type recombinase catalytic" evidence="1">
    <location>
        <begin position="15"/>
        <end position="170"/>
    </location>
</feature>
<evidence type="ECO:0000313" key="2">
    <source>
        <dbReference type="EMBL" id="ESQ89943.1"/>
    </source>
</evidence>
<dbReference type="EMBL" id="AWGB01000027">
    <property type="protein sequence ID" value="ESQ89943.1"/>
    <property type="molecule type" value="Genomic_DNA"/>
</dbReference>
<dbReference type="PANTHER" id="PTHR30461">
    <property type="entry name" value="DNA-INVERTASE FROM LAMBDOID PROPHAGE"/>
    <property type="match status" value="1"/>
</dbReference>
<dbReference type="GO" id="GO:0003677">
    <property type="term" value="F:DNA binding"/>
    <property type="evidence" value="ECO:0007669"/>
    <property type="project" value="InterPro"/>
</dbReference>
<proteinExistence type="predicted"/>
<reference evidence="2 3" key="1">
    <citation type="journal article" date="2014" name="Nature">
        <title>Sequential evolution of bacterial morphology by co-option of a developmental regulator.</title>
        <authorList>
            <person name="Jiang C."/>
            <person name="Brown P.J."/>
            <person name="Ducret A."/>
            <person name="Brun Y.V."/>
        </authorList>
    </citation>
    <scope>NUCLEOTIDE SEQUENCE [LARGE SCALE GENOMIC DNA]</scope>
    <source>
        <strain evidence="2 3">DSM 16100</strain>
    </source>
</reference>
<dbReference type="eggNOG" id="COG1961">
    <property type="taxonomic scope" value="Bacteria"/>
</dbReference>
<accession>V4REY2</accession>
<dbReference type="InterPro" id="IPR006119">
    <property type="entry name" value="Resolv_N"/>
</dbReference>
<dbReference type="InterPro" id="IPR038109">
    <property type="entry name" value="DNA_bind_recomb_sf"/>
</dbReference>
<evidence type="ECO:0000313" key="3">
    <source>
        <dbReference type="Proteomes" id="UP000017837"/>
    </source>
</evidence>
<dbReference type="SMART" id="SM00857">
    <property type="entry name" value="Resolvase"/>
    <property type="match status" value="1"/>
</dbReference>
<organism evidence="2 3">
    <name type="scientific">Asticcacaulis benevestitus DSM 16100 = ATCC BAA-896</name>
    <dbReference type="NCBI Taxonomy" id="1121022"/>
    <lineage>
        <taxon>Bacteria</taxon>
        <taxon>Pseudomonadati</taxon>
        <taxon>Pseudomonadota</taxon>
        <taxon>Alphaproteobacteria</taxon>
        <taxon>Caulobacterales</taxon>
        <taxon>Caulobacteraceae</taxon>
        <taxon>Asticcacaulis</taxon>
    </lineage>
</organism>
<dbReference type="InterPro" id="IPR011109">
    <property type="entry name" value="DNA_bind_recombinase_dom"/>
</dbReference>
<dbReference type="SUPFAM" id="SSF53041">
    <property type="entry name" value="Resolvase-like"/>
    <property type="match status" value="1"/>
</dbReference>
<name>V4REY2_9CAUL</name>
<dbReference type="InterPro" id="IPR050639">
    <property type="entry name" value="SSR_resolvase"/>
</dbReference>
<comment type="caution">
    <text evidence="2">The sequence shown here is derived from an EMBL/GenBank/DDBJ whole genome shotgun (WGS) entry which is preliminary data.</text>
</comment>
<dbReference type="Proteomes" id="UP000017837">
    <property type="component" value="Unassembled WGS sequence"/>
</dbReference>
<protein>
    <recommendedName>
        <fullName evidence="1">Resolvase/invertase-type recombinase catalytic domain-containing protein</fullName>
    </recommendedName>
</protein>
<dbReference type="Gene3D" id="3.40.50.1390">
    <property type="entry name" value="Resolvase, N-terminal catalytic domain"/>
    <property type="match status" value="1"/>
</dbReference>
<dbReference type="AlphaFoldDB" id="V4REY2"/>
<sequence>MEEDMDCPSSGLTRKAAQYLRTSTNSQQNSMAAQAAIIAEFAAANNIDIVRTYADEGKSGLTLQERPAFSELLQDVWAPIPAFSIVLVSDVTRWGRFLDADQGAAYEFFCREAGVHVEYVNEAFENDQTFTTAAVKHVKRVMAGEYCRELSRKVSRAHVQQAKLGYFQGAPPRYGYRRLLIDTDFQVRGVMQAGEVKAHPSDKVLITLGPEEEVKTIQLIFKLFVDREMNLREIAAVLNRKNILSTNGHRWNFSIVKSVLKNELVIGNYVYNKTTKKLKSPHMLNPESEWVRVSAVTPIVRRSVFIKASEKLKFLRHHTVSDGELIATLRKLLKAKKTLSWSLVDACPYTQSASTYHARLGGFWAACELVGFSPIPVIKSKRAVFKSVTNEKLLRRMRKLFATHGKITASLINNEPTLPGYKHIAARFGSLATAYALAGFEVPAASHVRLAPSPTRPATPWSYAEQLRQA</sequence>
<gene>
    <name evidence="2" type="ORF">ABENE_13135</name>
</gene>
<dbReference type="Gene3D" id="3.90.1750.20">
    <property type="entry name" value="Putative Large Serine Recombinase, Chain B, Domain 2"/>
    <property type="match status" value="1"/>
</dbReference>
<dbReference type="PATRIC" id="fig|1121022.4.peg.2669"/>
<keyword evidence="3" id="KW-1185">Reference proteome</keyword>
<dbReference type="InterPro" id="IPR036162">
    <property type="entry name" value="Resolvase-like_N_sf"/>
</dbReference>
<dbReference type="GO" id="GO:0000150">
    <property type="term" value="F:DNA strand exchange activity"/>
    <property type="evidence" value="ECO:0007669"/>
    <property type="project" value="InterPro"/>
</dbReference>
<dbReference type="PANTHER" id="PTHR30461:SF23">
    <property type="entry name" value="DNA RECOMBINASE-RELATED"/>
    <property type="match status" value="1"/>
</dbReference>
<evidence type="ECO:0000259" key="1">
    <source>
        <dbReference type="PROSITE" id="PS51736"/>
    </source>
</evidence>
<dbReference type="CDD" id="cd00338">
    <property type="entry name" value="Ser_Recombinase"/>
    <property type="match status" value="1"/>
</dbReference>
<dbReference type="Pfam" id="PF00239">
    <property type="entry name" value="Resolvase"/>
    <property type="match status" value="1"/>
</dbReference>